<keyword evidence="2" id="KW-1185">Reference proteome</keyword>
<gene>
    <name evidence="1" type="primary">Hydin</name>
    <name evidence="1" type="ORF">ATLROG_R14733</name>
</gene>
<proteinExistence type="predicted"/>
<dbReference type="GO" id="GO:1904158">
    <property type="term" value="P:axonemal central apparatus assembly"/>
    <property type="evidence" value="ECO:0007669"/>
    <property type="project" value="TreeGrafter"/>
</dbReference>
<dbReference type="InterPro" id="IPR013783">
    <property type="entry name" value="Ig-like_fold"/>
</dbReference>
<evidence type="ECO:0000313" key="1">
    <source>
        <dbReference type="EMBL" id="NXV83217.1"/>
    </source>
</evidence>
<feature type="non-terminal residue" evidence="1">
    <location>
        <position position="1"/>
    </location>
</feature>
<dbReference type="PANTHER" id="PTHR23053:SF0">
    <property type="entry name" value="HYDROCEPHALUS-INDUCING PROTEIN HOMOLOG"/>
    <property type="match status" value="1"/>
</dbReference>
<protein>
    <submittedName>
        <fullName evidence="1">HYDIN protein</fullName>
    </submittedName>
</protein>
<dbReference type="GO" id="GO:0003341">
    <property type="term" value="P:cilium movement"/>
    <property type="evidence" value="ECO:0007669"/>
    <property type="project" value="TreeGrafter"/>
</dbReference>
<name>A0A7L3X477_9GRUI</name>
<comment type="caution">
    <text evidence="1">The sequence shown here is derived from an EMBL/GenBank/DDBJ whole genome shotgun (WGS) entry which is preliminary data.</text>
</comment>
<evidence type="ECO:0000313" key="2">
    <source>
        <dbReference type="Proteomes" id="UP000518911"/>
    </source>
</evidence>
<feature type="non-terminal residue" evidence="1">
    <location>
        <position position="129"/>
    </location>
</feature>
<dbReference type="Proteomes" id="UP000518911">
    <property type="component" value="Unassembled WGS sequence"/>
</dbReference>
<dbReference type="Gene3D" id="2.60.40.10">
    <property type="entry name" value="Immunoglobulins"/>
    <property type="match status" value="1"/>
</dbReference>
<dbReference type="GO" id="GO:0005930">
    <property type="term" value="C:axoneme"/>
    <property type="evidence" value="ECO:0007669"/>
    <property type="project" value="TreeGrafter"/>
</dbReference>
<accession>A0A7L3X477</accession>
<dbReference type="PANTHER" id="PTHR23053">
    <property type="entry name" value="DLEC1 DELETED IN LUNG AND ESOPHAGEAL CANCER 1"/>
    <property type="match status" value="1"/>
</dbReference>
<dbReference type="AlphaFoldDB" id="A0A7L3X477"/>
<organism evidence="1 2">
    <name type="scientific">Atlantisia rogersi</name>
    <name type="common">Inaccessible Island rail</name>
    <dbReference type="NCBI Taxonomy" id="2478892"/>
    <lineage>
        <taxon>Eukaryota</taxon>
        <taxon>Metazoa</taxon>
        <taxon>Chordata</taxon>
        <taxon>Craniata</taxon>
        <taxon>Vertebrata</taxon>
        <taxon>Euteleostomi</taxon>
        <taxon>Archelosauria</taxon>
        <taxon>Archosauria</taxon>
        <taxon>Dinosauria</taxon>
        <taxon>Saurischia</taxon>
        <taxon>Theropoda</taxon>
        <taxon>Coelurosauria</taxon>
        <taxon>Aves</taxon>
        <taxon>Neognathae</taxon>
        <taxon>Neoaves</taxon>
        <taxon>Gruiformes</taxon>
        <taxon>Rallidae</taxon>
        <taxon>Atlantisia</taxon>
    </lineage>
</organism>
<dbReference type="OrthoDB" id="442692at2759"/>
<sequence length="129" mass="14031">VRVSAKAVFSQYSIYPASLNFGAMTSGTRKTWTFTLENKGDLDFKFLICRPEQDPQQQHGPCWGSRGTAVGYQPLLGLSLQTCLTVGMFSVYPGVGSIPPGGQQMITVDCYAKLLGTCKESLSINISNR</sequence>
<dbReference type="EMBL" id="VZUJ01146964">
    <property type="protein sequence ID" value="NXV83217.1"/>
    <property type="molecule type" value="Genomic_DNA"/>
</dbReference>
<reference evidence="1 2" key="1">
    <citation type="submission" date="2019-09" db="EMBL/GenBank/DDBJ databases">
        <title>Bird 10,000 Genomes (B10K) Project - Family phase.</title>
        <authorList>
            <person name="Zhang G."/>
        </authorList>
    </citation>
    <scope>NUCLEOTIDE SEQUENCE [LARGE SCALE GENOMIC DNA]</scope>
    <source>
        <strain evidence="1">OUT-0055</strain>
        <tissue evidence="1">Blood</tissue>
    </source>
</reference>
<dbReference type="InterPro" id="IPR033305">
    <property type="entry name" value="Hydin-like"/>
</dbReference>